<keyword evidence="1" id="KW-0472">Membrane</keyword>
<feature type="transmembrane region" description="Helical" evidence="1">
    <location>
        <begin position="12"/>
        <end position="32"/>
    </location>
</feature>
<keyword evidence="1" id="KW-0812">Transmembrane</keyword>
<sequence>MRVPPARRRRWNNILILCIIGFIGLINLPTLIKTYLIDQPEQTETPRVLMANAELTALHFNHGVLERKDGQWRANFAIKDTPAAMAQRWQNLVGTRIDQTTFEQLEPSLEGPQTIEAWYRNQDEPQRVTIYYSPKFWLMKNGMNAWVAVTAQPSDLFPTQTKHP</sequence>
<dbReference type="EMBL" id="FNDD01000027">
    <property type="protein sequence ID" value="SDH75202.1"/>
    <property type="molecule type" value="Genomic_DNA"/>
</dbReference>
<protein>
    <submittedName>
        <fullName evidence="2">Uncharacterized protein</fullName>
    </submittedName>
</protein>
<organism evidence="2 3">
    <name type="scientific">Vibrio xiamenensis</name>
    <dbReference type="NCBI Taxonomy" id="861298"/>
    <lineage>
        <taxon>Bacteria</taxon>
        <taxon>Pseudomonadati</taxon>
        <taxon>Pseudomonadota</taxon>
        <taxon>Gammaproteobacteria</taxon>
        <taxon>Vibrionales</taxon>
        <taxon>Vibrionaceae</taxon>
        <taxon>Vibrio</taxon>
    </lineage>
</organism>
<reference evidence="2 3" key="1">
    <citation type="submission" date="2016-10" db="EMBL/GenBank/DDBJ databases">
        <authorList>
            <person name="de Groot N.N."/>
        </authorList>
    </citation>
    <scope>NUCLEOTIDE SEQUENCE [LARGE SCALE GENOMIC DNA]</scope>
    <source>
        <strain evidence="2 3">CGMCC 1.10228</strain>
    </source>
</reference>
<evidence type="ECO:0000313" key="2">
    <source>
        <dbReference type="EMBL" id="SDH75202.1"/>
    </source>
</evidence>
<dbReference type="AlphaFoldDB" id="A0A1G8EZB7"/>
<name>A0A1G8EZB7_9VIBR</name>
<dbReference type="OrthoDB" id="5829309at2"/>
<dbReference type="Proteomes" id="UP000198854">
    <property type="component" value="Unassembled WGS sequence"/>
</dbReference>
<keyword evidence="1" id="KW-1133">Transmembrane helix</keyword>
<evidence type="ECO:0000256" key="1">
    <source>
        <dbReference type="SAM" id="Phobius"/>
    </source>
</evidence>
<gene>
    <name evidence="2" type="ORF">SAMN04488136_12763</name>
</gene>
<dbReference type="STRING" id="861298.SAMN04488136_12763"/>
<keyword evidence="3" id="KW-1185">Reference proteome</keyword>
<proteinExistence type="predicted"/>
<evidence type="ECO:0000313" key="3">
    <source>
        <dbReference type="Proteomes" id="UP000198854"/>
    </source>
</evidence>
<accession>A0A1G8EZB7</accession>
<dbReference type="RefSeq" id="WP_093277676.1">
    <property type="nucleotide sequence ID" value="NZ_FNDD01000027.1"/>
</dbReference>